<dbReference type="Proteomes" id="UP000237438">
    <property type="component" value="Unassembled WGS sequence"/>
</dbReference>
<dbReference type="OrthoDB" id="21474at2759"/>
<reference evidence="2 3" key="1">
    <citation type="submission" date="2017-10" db="EMBL/GenBank/DDBJ databases">
        <title>Development of genomic resources for the powdery mildew, Erysiphe pulchra.</title>
        <authorList>
            <person name="Wadl P.A."/>
            <person name="Mack B.M."/>
            <person name="Moore G."/>
            <person name="Beltz S.B."/>
        </authorList>
    </citation>
    <scope>NUCLEOTIDE SEQUENCE [LARGE SCALE GENOMIC DNA]</scope>
    <source>
        <strain evidence="2">Cflorida</strain>
    </source>
</reference>
<dbReference type="EMBL" id="PEDP01001286">
    <property type="protein sequence ID" value="POS83898.1"/>
    <property type="molecule type" value="Genomic_DNA"/>
</dbReference>
<feature type="region of interest" description="Disordered" evidence="1">
    <location>
        <begin position="88"/>
        <end position="123"/>
    </location>
</feature>
<feature type="region of interest" description="Disordered" evidence="1">
    <location>
        <begin position="136"/>
        <end position="180"/>
    </location>
</feature>
<proteinExistence type="predicted"/>
<feature type="region of interest" description="Disordered" evidence="1">
    <location>
        <begin position="193"/>
        <end position="242"/>
    </location>
</feature>
<keyword evidence="3" id="KW-1185">Reference proteome</keyword>
<feature type="compositionally biased region" description="Polar residues" evidence="1">
    <location>
        <begin position="106"/>
        <end position="123"/>
    </location>
</feature>
<dbReference type="STRING" id="225359.A0A2S4PPD3"/>
<name>A0A2S4PPD3_9PEZI</name>
<organism evidence="2 3">
    <name type="scientific">Erysiphe pulchra</name>
    <dbReference type="NCBI Taxonomy" id="225359"/>
    <lineage>
        <taxon>Eukaryota</taxon>
        <taxon>Fungi</taxon>
        <taxon>Dikarya</taxon>
        <taxon>Ascomycota</taxon>
        <taxon>Pezizomycotina</taxon>
        <taxon>Leotiomycetes</taxon>
        <taxon>Erysiphales</taxon>
        <taxon>Erysiphaceae</taxon>
        <taxon>Erysiphe</taxon>
    </lineage>
</organism>
<protein>
    <submittedName>
        <fullName evidence="2">Uncharacterized protein</fullName>
    </submittedName>
</protein>
<comment type="caution">
    <text evidence="2">The sequence shown here is derived from an EMBL/GenBank/DDBJ whole genome shotgun (WGS) entry which is preliminary data.</text>
</comment>
<evidence type="ECO:0000313" key="3">
    <source>
        <dbReference type="Proteomes" id="UP000237438"/>
    </source>
</evidence>
<accession>A0A2S4PPD3</accession>
<evidence type="ECO:0000313" key="2">
    <source>
        <dbReference type="EMBL" id="POS83898.1"/>
    </source>
</evidence>
<feature type="compositionally biased region" description="Low complexity" evidence="1">
    <location>
        <begin position="203"/>
        <end position="212"/>
    </location>
</feature>
<dbReference type="AlphaFoldDB" id="A0A2S4PPD3"/>
<evidence type="ECO:0000256" key="1">
    <source>
        <dbReference type="SAM" id="MobiDB-lite"/>
    </source>
</evidence>
<gene>
    <name evidence="2" type="ORF">EPUL_003602</name>
</gene>
<sequence>MQIASTGKSRSNMNVFDFLDTDQASLVTDPEHLKGGLRYLDKGQLKSPHVFREINVNIAKNNHHQTSAAKISPILENRLELYRDKTDTGDVLNGTKRKRLHLESRTPVSSSDKTTNENSKSVVLHSQLTGDLNRLMRRPSNFQSGPNLPSRDSAGPSPISPTSSNPPTKTKGAKKRKETFSIGSGVKAFITAKPLPAKLPTRSSSKSSSKSSTKPQALLLEEHPKMKRRSITETTSDKNDGSLVVYQPRPKPAQMLYGLSDKGLESPRGLSMGKALKKFNRERELLGFGTGKASNEKELLKDLRVRRNERGELVLFV</sequence>
<feature type="compositionally biased region" description="Low complexity" evidence="1">
    <location>
        <begin position="156"/>
        <end position="170"/>
    </location>
</feature>